<organism evidence="3 4">
    <name type="scientific">Candidatus Enterocola intestinipullorum</name>
    <dbReference type="NCBI Taxonomy" id="2840783"/>
    <lineage>
        <taxon>Bacteria</taxon>
        <taxon>Pseudomonadati</taxon>
        <taxon>Bacteroidota</taxon>
        <taxon>Bacteroidia</taxon>
        <taxon>Bacteroidales</taxon>
        <taxon>Candidatus Enterocola</taxon>
    </lineage>
</organism>
<dbReference type="Pfam" id="PF19572">
    <property type="entry name" value="PorV"/>
    <property type="match status" value="1"/>
</dbReference>
<protein>
    <submittedName>
        <fullName evidence="3">Type IX secretion system outer membrane channel protein PorV</fullName>
    </submittedName>
</protein>
<evidence type="ECO:0000313" key="3">
    <source>
        <dbReference type="EMBL" id="MBO8447044.1"/>
    </source>
</evidence>
<dbReference type="InterPro" id="IPR045741">
    <property type="entry name" value="PorV"/>
</dbReference>
<feature type="signal peptide" evidence="1">
    <location>
        <begin position="1"/>
        <end position="23"/>
    </location>
</feature>
<dbReference type="InterPro" id="IPR047799">
    <property type="entry name" value="T9SS_OM_PorV"/>
</dbReference>
<proteinExistence type="predicted"/>
<reference evidence="3" key="2">
    <citation type="journal article" date="2021" name="PeerJ">
        <title>Extensive microbial diversity within the chicken gut microbiome revealed by metagenomics and culture.</title>
        <authorList>
            <person name="Gilroy R."/>
            <person name="Ravi A."/>
            <person name="Getino M."/>
            <person name="Pursley I."/>
            <person name="Horton D.L."/>
            <person name="Alikhan N.F."/>
            <person name="Baker D."/>
            <person name="Gharbi K."/>
            <person name="Hall N."/>
            <person name="Watson M."/>
            <person name="Adriaenssens E.M."/>
            <person name="Foster-Nyarko E."/>
            <person name="Jarju S."/>
            <person name="Secka A."/>
            <person name="Antonio M."/>
            <person name="Oren A."/>
            <person name="Chaudhuri R.R."/>
            <person name="La Ragione R."/>
            <person name="Hildebrand F."/>
            <person name="Pallen M.J."/>
        </authorList>
    </citation>
    <scope>NUCLEOTIDE SEQUENCE</scope>
    <source>
        <strain evidence="3">D3-1215</strain>
    </source>
</reference>
<dbReference type="Proteomes" id="UP000823637">
    <property type="component" value="Unassembled WGS sequence"/>
</dbReference>
<dbReference type="AlphaFoldDB" id="A0A9D9HDM6"/>
<dbReference type="EMBL" id="JADIMR010000072">
    <property type="protein sequence ID" value="MBO8447044.1"/>
    <property type="molecule type" value="Genomic_DNA"/>
</dbReference>
<feature type="chain" id="PRO_5039249961" evidence="1">
    <location>
        <begin position="24"/>
        <end position="431"/>
    </location>
</feature>
<reference evidence="3" key="1">
    <citation type="submission" date="2020-10" db="EMBL/GenBank/DDBJ databases">
        <authorList>
            <person name="Gilroy R."/>
        </authorList>
    </citation>
    <scope>NUCLEOTIDE SEQUENCE</scope>
    <source>
        <strain evidence="3">D3-1215</strain>
    </source>
</reference>
<gene>
    <name evidence="3" type="primary">porV</name>
    <name evidence="3" type="ORF">IAC32_04795</name>
</gene>
<evidence type="ECO:0000259" key="2">
    <source>
        <dbReference type="Pfam" id="PF19572"/>
    </source>
</evidence>
<dbReference type="NCBIfam" id="NF033709">
    <property type="entry name" value="PorV_fam"/>
    <property type="match status" value="1"/>
</dbReference>
<comment type="caution">
    <text evidence="3">The sequence shown here is derived from an EMBL/GenBank/DDBJ whole genome shotgun (WGS) entry which is preliminary data.</text>
</comment>
<feature type="domain" description="Type IX secretion system protein PorV" evidence="2">
    <location>
        <begin position="36"/>
        <end position="273"/>
    </location>
</feature>
<keyword evidence="1" id="KW-0732">Signal</keyword>
<evidence type="ECO:0000313" key="4">
    <source>
        <dbReference type="Proteomes" id="UP000823637"/>
    </source>
</evidence>
<name>A0A9D9HDM6_9BACT</name>
<evidence type="ECO:0000256" key="1">
    <source>
        <dbReference type="SAM" id="SignalP"/>
    </source>
</evidence>
<dbReference type="NCBIfam" id="NF033710">
    <property type="entry name" value="T9SS_OM_PorV"/>
    <property type="match status" value="1"/>
</dbReference>
<sequence>MKFSKTRISALALLMLPFSVAFSQNNMSNDQQAQVQQFTPITTGVSFLSVAPDARAGGLGDASAATSPDLDSQYWNAAKYAFMNGVGGASVSYVPWLRNLVGGIDLISASGYYKIHDVQAVAMSLRFFSMGDVLIRRDPNDPGYNVKPYDLALDASYSRKLTKNFSMGVVLRFVYSDLTGGYSEDGSYDEPGAGVGADISGYYGKEVDFAWGKGFGAFGFNISNIGSKIEYGDYRSSAFQPTNLRLGGSFKMPFDNYNSLTLSLDLNRLLVPMRPTQSSVEAKNPQMEGESNEDYSARISTAYQAALDEYYMMDPMTGIGRSFTDNPNGFVGELSEINFAIGLEYSYDDKFFGRFGYHNESEALGNRKYVTFGAGFKLNVFSLDVSYVLSVTDTNTNPLNNTLRFTLGFNMGAIKQLANNDAGKDSAEDVF</sequence>
<accession>A0A9D9HDM6</accession>
<dbReference type="Gene3D" id="2.40.160.60">
    <property type="entry name" value="Outer membrane protein transport protein (OMPP1/FadL/TodX)"/>
    <property type="match status" value="1"/>
</dbReference>